<name>A0A7G6SU24_9HYPH</name>
<evidence type="ECO:0000313" key="3">
    <source>
        <dbReference type="EMBL" id="QND58006.1"/>
    </source>
</evidence>
<protein>
    <recommendedName>
        <fullName evidence="5">Exopolysaccharide production repressor exox</fullName>
    </recommendedName>
</protein>
<feature type="region of interest" description="Disordered" evidence="1">
    <location>
        <begin position="64"/>
        <end position="100"/>
    </location>
</feature>
<reference evidence="4" key="1">
    <citation type="journal article" date="2020" name="Mol. Plant Microbe">
        <title>Rhizobial microsymbionts of the narrowly endemic Oxytropis species growing in Kamchatka are characterized by significant genetic diversity and possess a set of genes that are associated with T3SS and T6SS secretion systems and can affect the development of symbiosis.</title>
        <authorList>
            <person name="Safronova V."/>
            <person name="Guro P."/>
            <person name="Sazanova A."/>
            <person name="Kuznetsova I."/>
            <person name="Belimov A."/>
            <person name="Yakubov V."/>
            <person name="Chirak E."/>
            <person name="Afonin A."/>
            <person name="Gogolev Y."/>
            <person name="Andronov E."/>
            <person name="Tikhonovich I."/>
        </authorList>
    </citation>
    <scope>NUCLEOTIDE SEQUENCE [LARGE SCALE GENOMIC DNA]</scope>
    <source>
        <strain evidence="4">583</strain>
    </source>
</reference>
<feature type="transmembrane region" description="Helical" evidence="2">
    <location>
        <begin position="31"/>
        <end position="55"/>
    </location>
</feature>
<keyword evidence="2" id="KW-0812">Transmembrane</keyword>
<evidence type="ECO:0000313" key="4">
    <source>
        <dbReference type="Proteomes" id="UP000515465"/>
    </source>
</evidence>
<dbReference type="EMBL" id="CP050296">
    <property type="protein sequence ID" value="QND58006.1"/>
    <property type="molecule type" value="Genomic_DNA"/>
</dbReference>
<evidence type="ECO:0008006" key="5">
    <source>
        <dbReference type="Google" id="ProtNLM"/>
    </source>
</evidence>
<evidence type="ECO:0000256" key="2">
    <source>
        <dbReference type="SAM" id="Phobius"/>
    </source>
</evidence>
<organism evidence="3 4">
    <name type="scientific">Mesorhizobium huakuii</name>
    <dbReference type="NCBI Taxonomy" id="28104"/>
    <lineage>
        <taxon>Bacteria</taxon>
        <taxon>Pseudomonadati</taxon>
        <taxon>Pseudomonadota</taxon>
        <taxon>Alphaproteobacteria</taxon>
        <taxon>Hyphomicrobiales</taxon>
        <taxon>Phyllobacteriaceae</taxon>
        <taxon>Mesorhizobium</taxon>
    </lineage>
</organism>
<accession>A0A7G6SU24</accession>
<dbReference type="RefSeq" id="WP_183464770.1">
    <property type="nucleotide sequence ID" value="NZ_CP050296.1"/>
</dbReference>
<gene>
    <name evidence="3" type="ORF">HB778_16430</name>
</gene>
<sequence>MYFPQFLVGMLTTSVVVAAWAYLDTGSILKGVIWGVIAAVVLQVGYFALVFRLVYRRRKNIEQEGEEITPESQQTAGRPEVGDKEGLTPKSISGTGLMEH</sequence>
<dbReference type="Proteomes" id="UP000515465">
    <property type="component" value="Chromosome"/>
</dbReference>
<dbReference type="AlphaFoldDB" id="A0A7G6SU24"/>
<proteinExistence type="predicted"/>
<keyword evidence="2" id="KW-1133">Transmembrane helix</keyword>
<keyword evidence="2" id="KW-0472">Membrane</keyword>
<evidence type="ECO:0000256" key="1">
    <source>
        <dbReference type="SAM" id="MobiDB-lite"/>
    </source>
</evidence>